<dbReference type="RefSeq" id="WP_277734450.1">
    <property type="nucleotide sequence ID" value="NZ_CP120733.1"/>
</dbReference>
<protein>
    <recommendedName>
        <fullName evidence="4">Transporter</fullName>
    </recommendedName>
</protein>
<evidence type="ECO:0000256" key="1">
    <source>
        <dbReference type="SAM" id="MobiDB-lite"/>
    </source>
</evidence>
<evidence type="ECO:0000313" key="3">
    <source>
        <dbReference type="Proteomes" id="UP001222800"/>
    </source>
</evidence>
<name>A0ABY8EHB4_9FIRM</name>
<sequence>MFFYNRQQPPGPPPSYTPKKPSTGPGLKMVDPGAIRFCRYKFTYIWLENGRSFWTWLVFVGPTSVAGFRWMRGGWRFWGTDIRNIDSFSC</sequence>
<organism evidence="2 3">
    <name type="scientific">Tepidibacter hydrothermalis</name>
    <dbReference type="NCBI Taxonomy" id="3036126"/>
    <lineage>
        <taxon>Bacteria</taxon>
        <taxon>Bacillati</taxon>
        <taxon>Bacillota</taxon>
        <taxon>Clostridia</taxon>
        <taxon>Peptostreptococcales</taxon>
        <taxon>Peptostreptococcaceae</taxon>
        <taxon>Tepidibacter</taxon>
    </lineage>
</organism>
<accession>A0ABY8EHB4</accession>
<proteinExistence type="predicted"/>
<dbReference type="EMBL" id="CP120733">
    <property type="protein sequence ID" value="WFD12151.1"/>
    <property type="molecule type" value="Genomic_DNA"/>
</dbReference>
<reference evidence="2 3" key="1">
    <citation type="submission" date="2023-03" db="EMBL/GenBank/DDBJ databases">
        <title>Complete genome sequence of Tepidibacter sp. SWIR-1, isolated from a deep-sea hydrothermal vent.</title>
        <authorList>
            <person name="Li X."/>
        </authorList>
    </citation>
    <scope>NUCLEOTIDE SEQUENCE [LARGE SCALE GENOMIC DNA]</scope>
    <source>
        <strain evidence="2 3">SWIR-1</strain>
    </source>
</reference>
<keyword evidence="3" id="KW-1185">Reference proteome</keyword>
<evidence type="ECO:0000313" key="2">
    <source>
        <dbReference type="EMBL" id="WFD12151.1"/>
    </source>
</evidence>
<gene>
    <name evidence="2" type="ORF">P4S50_08735</name>
</gene>
<evidence type="ECO:0008006" key="4">
    <source>
        <dbReference type="Google" id="ProtNLM"/>
    </source>
</evidence>
<feature type="region of interest" description="Disordered" evidence="1">
    <location>
        <begin position="1"/>
        <end position="25"/>
    </location>
</feature>
<dbReference type="Proteomes" id="UP001222800">
    <property type="component" value="Chromosome"/>
</dbReference>